<dbReference type="KEGG" id="bsto:C0V70_10545"/>
<organism evidence="3 4">
    <name type="scientific">Bacteriovorax stolpii</name>
    <name type="common">Bdellovibrio stolpii</name>
    <dbReference type="NCBI Taxonomy" id="960"/>
    <lineage>
        <taxon>Bacteria</taxon>
        <taxon>Pseudomonadati</taxon>
        <taxon>Bdellovibrionota</taxon>
        <taxon>Bacteriovoracia</taxon>
        <taxon>Bacteriovoracales</taxon>
        <taxon>Bacteriovoracaceae</taxon>
        <taxon>Bacteriovorax</taxon>
    </lineage>
</organism>
<dbReference type="EMBL" id="CP025704">
    <property type="protein sequence ID" value="AUN98535.1"/>
    <property type="molecule type" value="Genomic_DNA"/>
</dbReference>
<proteinExistence type="predicted"/>
<dbReference type="InterPro" id="IPR050570">
    <property type="entry name" value="Cell_wall_metabolism_enzyme"/>
</dbReference>
<dbReference type="InterPro" id="IPR016047">
    <property type="entry name" value="M23ase_b-sheet_dom"/>
</dbReference>
<dbReference type="GO" id="GO:0004222">
    <property type="term" value="F:metalloendopeptidase activity"/>
    <property type="evidence" value="ECO:0007669"/>
    <property type="project" value="TreeGrafter"/>
</dbReference>
<dbReference type="Proteomes" id="UP000235584">
    <property type="component" value="Chromosome"/>
</dbReference>
<dbReference type="InterPro" id="IPR011055">
    <property type="entry name" value="Dup_hybrid_motif"/>
</dbReference>
<gene>
    <name evidence="3" type="ORF">C0V70_10545</name>
</gene>
<dbReference type="CDD" id="cd12797">
    <property type="entry name" value="M23_peptidase"/>
    <property type="match status" value="1"/>
</dbReference>
<reference evidence="3 4" key="1">
    <citation type="submission" date="2018-01" db="EMBL/GenBank/DDBJ databases">
        <title>Complete genome sequence of Bacteriovorax stolpii DSM12778.</title>
        <authorList>
            <person name="Tang B."/>
            <person name="Chang J."/>
        </authorList>
    </citation>
    <scope>NUCLEOTIDE SEQUENCE [LARGE SCALE GENOMIC DNA]</scope>
    <source>
        <strain evidence="3 4">DSM 12778</strain>
    </source>
</reference>
<keyword evidence="1" id="KW-0732">Signal</keyword>
<evidence type="ECO:0000259" key="2">
    <source>
        <dbReference type="Pfam" id="PF01551"/>
    </source>
</evidence>
<dbReference type="AlphaFoldDB" id="A0A2K9NTX0"/>
<dbReference type="PANTHER" id="PTHR21666">
    <property type="entry name" value="PEPTIDASE-RELATED"/>
    <property type="match status" value="1"/>
</dbReference>
<evidence type="ECO:0000256" key="1">
    <source>
        <dbReference type="ARBA" id="ARBA00022729"/>
    </source>
</evidence>
<dbReference type="SUPFAM" id="SSF51261">
    <property type="entry name" value="Duplicated hybrid motif"/>
    <property type="match status" value="1"/>
</dbReference>
<evidence type="ECO:0000313" key="3">
    <source>
        <dbReference type="EMBL" id="AUN98535.1"/>
    </source>
</evidence>
<name>A0A2K9NTX0_BACTC</name>
<dbReference type="Gene3D" id="2.70.70.10">
    <property type="entry name" value="Glucose Permease (Domain IIA)"/>
    <property type="match status" value="1"/>
</dbReference>
<dbReference type="OrthoDB" id="5289383at2"/>
<dbReference type="PANTHER" id="PTHR21666:SF289">
    <property type="entry name" value="L-ALA--D-GLU ENDOPEPTIDASE"/>
    <property type="match status" value="1"/>
</dbReference>
<dbReference type="RefSeq" id="WP_102243826.1">
    <property type="nucleotide sequence ID" value="NZ_CP025704.1"/>
</dbReference>
<dbReference type="Pfam" id="PF01551">
    <property type="entry name" value="Peptidase_M23"/>
    <property type="match status" value="1"/>
</dbReference>
<feature type="domain" description="M23ase beta-sheet core" evidence="2">
    <location>
        <begin position="115"/>
        <end position="210"/>
    </location>
</feature>
<evidence type="ECO:0000313" key="4">
    <source>
        <dbReference type="Proteomes" id="UP000235584"/>
    </source>
</evidence>
<accession>A0A2K9NTX0</accession>
<dbReference type="PROSITE" id="PS51257">
    <property type="entry name" value="PROKAR_LIPOPROTEIN"/>
    <property type="match status" value="1"/>
</dbReference>
<protein>
    <recommendedName>
        <fullName evidence="2">M23ase beta-sheet core domain-containing protein</fullName>
    </recommendedName>
</protein>
<keyword evidence="4" id="KW-1185">Reference proteome</keyword>
<sequence>MTITKNALLLMISLFAFACASVKSGHYVMVKPTDTIESLAKEFNVPKEKIQASNTGKKIKSGEWVFIPLKRGILEQDIEARPFDPNHLLQSGEFLWPVPSSNRLSSNFGARWGRKHEGVDIPARVGSHIVSAAEGVVVYSGDEIGGYGNITVIAHKNGYFTVYAHAKENYTKQGQRVYRGQVIAQVGMTGRTYGPHLHFEVRKNGQAIDPTDFLAAN</sequence>